<dbReference type="Proteomes" id="UP000663499">
    <property type="component" value="Chromosome"/>
</dbReference>
<keyword evidence="3 5" id="KW-1133">Transmembrane helix</keyword>
<organism evidence="7 8">
    <name type="scientific">Alkalibacter rhizosphaerae</name>
    <dbReference type="NCBI Taxonomy" id="2815577"/>
    <lineage>
        <taxon>Bacteria</taxon>
        <taxon>Bacillati</taxon>
        <taxon>Bacillota</taxon>
        <taxon>Clostridia</taxon>
        <taxon>Eubacteriales</taxon>
        <taxon>Eubacteriaceae</taxon>
        <taxon>Alkalibacter</taxon>
    </lineage>
</organism>
<feature type="transmembrane region" description="Helical" evidence="5">
    <location>
        <begin position="331"/>
        <end position="354"/>
    </location>
</feature>
<dbReference type="PANTHER" id="PTHR31102:SF1">
    <property type="entry name" value="CATION_H+ EXCHANGER DOMAIN-CONTAINING PROTEIN"/>
    <property type="match status" value="1"/>
</dbReference>
<comment type="subcellular location">
    <subcellularLocation>
        <location evidence="1">Membrane</location>
        <topology evidence="1">Multi-pass membrane protein</topology>
    </subcellularLocation>
</comment>
<dbReference type="InterPro" id="IPR006153">
    <property type="entry name" value="Cation/H_exchanger_TM"/>
</dbReference>
<dbReference type="GO" id="GO:1902600">
    <property type="term" value="P:proton transmembrane transport"/>
    <property type="evidence" value="ECO:0007669"/>
    <property type="project" value="InterPro"/>
</dbReference>
<feature type="transmembrane region" description="Helical" evidence="5">
    <location>
        <begin position="151"/>
        <end position="172"/>
    </location>
</feature>
<dbReference type="RefSeq" id="WP_207300389.1">
    <property type="nucleotide sequence ID" value="NZ_CP071444.1"/>
</dbReference>
<dbReference type="Gene3D" id="1.20.1530.20">
    <property type="match status" value="1"/>
</dbReference>
<keyword evidence="2 5" id="KW-0812">Transmembrane</keyword>
<dbReference type="GO" id="GO:0015297">
    <property type="term" value="F:antiporter activity"/>
    <property type="evidence" value="ECO:0007669"/>
    <property type="project" value="InterPro"/>
</dbReference>
<proteinExistence type="predicted"/>
<feature type="transmembrane region" description="Helical" evidence="5">
    <location>
        <begin position="216"/>
        <end position="233"/>
    </location>
</feature>
<feature type="transmembrane region" description="Helical" evidence="5">
    <location>
        <begin position="84"/>
        <end position="103"/>
    </location>
</feature>
<feature type="transmembrane region" description="Helical" evidence="5">
    <location>
        <begin position="360"/>
        <end position="381"/>
    </location>
</feature>
<dbReference type="GO" id="GO:0016020">
    <property type="term" value="C:membrane"/>
    <property type="evidence" value="ECO:0007669"/>
    <property type="project" value="UniProtKB-SubCell"/>
</dbReference>
<evidence type="ECO:0000256" key="4">
    <source>
        <dbReference type="ARBA" id="ARBA00023136"/>
    </source>
</evidence>
<dbReference type="InterPro" id="IPR051843">
    <property type="entry name" value="CPA1_transporter"/>
</dbReference>
<evidence type="ECO:0000256" key="2">
    <source>
        <dbReference type="ARBA" id="ARBA00022692"/>
    </source>
</evidence>
<keyword evidence="4 5" id="KW-0472">Membrane</keyword>
<accession>A0A974XIM7</accession>
<feature type="transmembrane region" description="Helical" evidence="5">
    <location>
        <begin position="270"/>
        <end position="291"/>
    </location>
</feature>
<evidence type="ECO:0000256" key="1">
    <source>
        <dbReference type="ARBA" id="ARBA00004141"/>
    </source>
</evidence>
<keyword evidence="8" id="KW-1185">Reference proteome</keyword>
<gene>
    <name evidence="7" type="ORF">J0B03_02980</name>
</gene>
<feature type="transmembrane region" description="Helical" evidence="5">
    <location>
        <begin position="297"/>
        <end position="319"/>
    </location>
</feature>
<evidence type="ECO:0000259" key="6">
    <source>
        <dbReference type="Pfam" id="PF00999"/>
    </source>
</evidence>
<feature type="transmembrane region" description="Helical" evidence="5">
    <location>
        <begin position="56"/>
        <end position="72"/>
    </location>
</feature>
<evidence type="ECO:0000313" key="7">
    <source>
        <dbReference type="EMBL" id="QSX09048.1"/>
    </source>
</evidence>
<sequence>MLLSIALILLMGFSLGALLHRIGIPALLGMMAAGMILGPYGLDLFSPEILLISPELRKIALIVILLRGGLSLDLKDLKQVGRPAVLLCFLPALLEMITITLLAPKLFPISTLDAALMGAVVAAVSPAVVVPRMIEMIGNKIGTKKSIPQMILAGASVDDIFVIVVFTSLLTMSTGGETSIGTNVIHVPLAILSGSLIGLSIGWISTLVFRKISVRDTAKVLILLSISFLMVSFEDAFPFIPFSGLLAVMAMGVSMLQSNRNMASRIMGKFSKIWVAAEILLFVLVGGAIDFRYLSDAGLLSMILLAAGLLFRFIGVWLSTSGTILENKEKLFCAIAYMPKATVQAAIGAIPLAMGLEAGNLILTVAVLAIIITAPLGAVGIDRLQRRLLK</sequence>
<name>A0A974XIM7_9FIRM</name>
<feature type="domain" description="Cation/H+ exchanger transmembrane" evidence="6">
    <location>
        <begin position="10"/>
        <end position="377"/>
    </location>
</feature>
<dbReference type="EMBL" id="CP071444">
    <property type="protein sequence ID" value="QSX09048.1"/>
    <property type="molecule type" value="Genomic_DNA"/>
</dbReference>
<feature type="transmembrane region" description="Helical" evidence="5">
    <location>
        <begin position="239"/>
        <end position="258"/>
    </location>
</feature>
<feature type="transmembrane region" description="Helical" evidence="5">
    <location>
        <begin position="109"/>
        <end position="130"/>
    </location>
</feature>
<dbReference type="KEGG" id="alka:J0B03_02980"/>
<reference evidence="7" key="1">
    <citation type="submission" date="2021-03" db="EMBL/GenBank/DDBJ databases">
        <title>Alkalibacter marinus sp. nov., isolated from tidal flat sediment.</title>
        <authorList>
            <person name="Namirimu T."/>
            <person name="Yang J.-A."/>
            <person name="Yang S.-H."/>
            <person name="Kim Y.-J."/>
            <person name="Kwon K.K."/>
        </authorList>
    </citation>
    <scope>NUCLEOTIDE SEQUENCE</scope>
    <source>
        <strain evidence="7">ES005</strain>
    </source>
</reference>
<feature type="transmembrane region" description="Helical" evidence="5">
    <location>
        <begin position="184"/>
        <end position="209"/>
    </location>
</feature>
<evidence type="ECO:0000313" key="8">
    <source>
        <dbReference type="Proteomes" id="UP000663499"/>
    </source>
</evidence>
<evidence type="ECO:0000256" key="5">
    <source>
        <dbReference type="SAM" id="Phobius"/>
    </source>
</evidence>
<dbReference type="AlphaFoldDB" id="A0A974XIM7"/>
<dbReference type="PANTHER" id="PTHR31102">
    <property type="match status" value="1"/>
</dbReference>
<evidence type="ECO:0000256" key="3">
    <source>
        <dbReference type="ARBA" id="ARBA00022989"/>
    </source>
</evidence>
<dbReference type="InterPro" id="IPR038770">
    <property type="entry name" value="Na+/solute_symporter_sf"/>
</dbReference>
<dbReference type="Pfam" id="PF00999">
    <property type="entry name" value="Na_H_Exchanger"/>
    <property type="match status" value="1"/>
</dbReference>
<protein>
    <submittedName>
        <fullName evidence="7">Cation:proton antiporter</fullName>
    </submittedName>
</protein>